<dbReference type="GO" id="GO:0008233">
    <property type="term" value="F:peptidase activity"/>
    <property type="evidence" value="ECO:0007669"/>
    <property type="project" value="UniProtKB-KW"/>
</dbReference>
<dbReference type="Proteomes" id="UP001223079">
    <property type="component" value="Unassembled WGS sequence"/>
</dbReference>
<evidence type="ECO:0000256" key="1">
    <source>
        <dbReference type="ARBA" id="ARBA00009067"/>
    </source>
</evidence>
<dbReference type="PANTHER" id="PTHR36435:SF1">
    <property type="entry name" value="CAAX AMINO TERMINAL PROTEASE FAMILY PROTEIN"/>
    <property type="match status" value="1"/>
</dbReference>
<keyword evidence="4" id="KW-0378">Hydrolase</keyword>
<keyword evidence="5" id="KW-1185">Reference proteome</keyword>
<name>A0ABT9YSI8_9STRE</name>
<gene>
    <name evidence="4" type="ORF">J2S23_001415</name>
</gene>
<dbReference type="InterPro" id="IPR052710">
    <property type="entry name" value="CAAX_protease"/>
</dbReference>
<dbReference type="RefSeq" id="WP_307122033.1">
    <property type="nucleotide sequence ID" value="NZ_JAUSTM010000012.1"/>
</dbReference>
<comment type="similarity">
    <text evidence="1">Belongs to the UPF0177 family.</text>
</comment>
<keyword evidence="4" id="KW-0645">Protease</keyword>
<evidence type="ECO:0000313" key="4">
    <source>
        <dbReference type="EMBL" id="MDQ0222857.1"/>
    </source>
</evidence>
<dbReference type="EMBL" id="JAUSTM010000012">
    <property type="protein sequence ID" value="MDQ0222857.1"/>
    <property type="molecule type" value="Genomic_DNA"/>
</dbReference>
<dbReference type="GO" id="GO:0006508">
    <property type="term" value="P:proteolysis"/>
    <property type="evidence" value="ECO:0007669"/>
    <property type="project" value="UniProtKB-KW"/>
</dbReference>
<feature type="transmembrane region" description="Helical" evidence="2">
    <location>
        <begin position="177"/>
        <end position="194"/>
    </location>
</feature>
<protein>
    <submittedName>
        <fullName evidence="4">Membrane protease YdiL (CAAX protease family)</fullName>
    </submittedName>
</protein>
<keyword evidence="2" id="KW-0472">Membrane</keyword>
<feature type="transmembrane region" description="Helical" evidence="2">
    <location>
        <begin position="12"/>
        <end position="30"/>
    </location>
</feature>
<comment type="caution">
    <text evidence="4">The sequence shown here is derived from an EMBL/GenBank/DDBJ whole genome shotgun (WGS) entry which is preliminary data.</text>
</comment>
<feature type="transmembrane region" description="Helical" evidence="2">
    <location>
        <begin position="82"/>
        <end position="102"/>
    </location>
</feature>
<keyword evidence="2" id="KW-0812">Transmembrane</keyword>
<feature type="transmembrane region" description="Helical" evidence="2">
    <location>
        <begin position="153"/>
        <end position="171"/>
    </location>
</feature>
<dbReference type="PANTHER" id="PTHR36435">
    <property type="entry name" value="SLR1288 PROTEIN"/>
    <property type="match status" value="1"/>
</dbReference>
<feature type="transmembrane region" description="Helical" evidence="2">
    <location>
        <begin position="122"/>
        <end position="141"/>
    </location>
</feature>
<evidence type="ECO:0000259" key="3">
    <source>
        <dbReference type="Pfam" id="PF02517"/>
    </source>
</evidence>
<organism evidence="4 5">
    <name type="scientific">Streptococcus moroccensis</name>
    <dbReference type="NCBI Taxonomy" id="1451356"/>
    <lineage>
        <taxon>Bacteria</taxon>
        <taxon>Bacillati</taxon>
        <taxon>Bacillota</taxon>
        <taxon>Bacilli</taxon>
        <taxon>Lactobacillales</taxon>
        <taxon>Streptococcaceae</taxon>
        <taxon>Streptococcus</taxon>
    </lineage>
</organism>
<proteinExistence type="inferred from homology"/>
<keyword evidence="2" id="KW-1133">Transmembrane helix</keyword>
<feature type="transmembrane region" description="Helical" evidence="2">
    <location>
        <begin position="201"/>
        <end position="221"/>
    </location>
</feature>
<evidence type="ECO:0000313" key="5">
    <source>
        <dbReference type="Proteomes" id="UP001223079"/>
    </source>
</evidence>
<dbReference type="Pfam" id="PF02517">
    <property type="entry name" value="Rce1-like"/>
    <property type="match status" value="1"/>
</dbReference>
<dbReference type="InterPro" id="IPR003675">
    <property type="entry name" value="Rce1/LyrA-like_dom"/>
</dbReference>
<feature type="transmembrane region" description="Helical" evidence="2">
    <location>
        <begin position="42"/>
        <end position="62"/>
    </location>
</feature>
<reference evidence="4 5" key="1">
    <citation type="submission" date="2023-07" db="EMBL/GenBank/DDBJ databases">
        <title>Genomic Encyclopedia of Type Strains, Phase IV (KMG-IV): sequencing the most valuable type-strain genomes for metagenomic binning, comparative biology and taxonomic classification.</title>
        <authorList>
            <person name="Goeker M."/>
        </authorList>
    </citation>
    <scope>NUCLEOTIDE SEQUENCE [LARGE SCALE GENOMIC DNA]</scope>
    <source>
        <strain evidence="4 5">DSM 105143</strain>
    </source>
</reference>
<sequence length="222" mass="24343">MFWEKIKYVLQAFGLLVVYQLPSLFVGILVALGQQTGQSSPLWGYALVALLYLLVIAGFLFYAKKMGYWAPKSHWLKGKNAIIIIVGYVLILGVNIAISLLGNVETTANQEVVESLLGQVPLPLYFIMLVVAAPICEEIIFRGIVFKSLVPKSVPLAFIISIVTFALVHGPTDLGSFLIYAGMGAIISLSYYLTQSLEVSIGVHMLNNFIAFLGIVLMSYFS</sequence>
<accession>A0ABT9YSI8</accession>
<feature type="domain" description="CAAX prenyl protease 2/Lysostaphin resistance protein A-like" evidence="3">
    <location>
        <begin position="122"/>
        <end position="210"/>
    </location>
</feature>
<evidence type="ECO:0000256" key="2">
    <source>
        <dbReference type="SAM" id="Phobius"/>
    </source>
</evidence>